<reference evidence="9" key="1">
    <citation type="submission" date="2021-01" db="EMBL/GenBank/DDBJ databases">
        <authorList>
            <person name="Corre E."/>
            <person name="Pelletier E."/>
            <person name="Niang G."/>
            <person name="Scheremetjew M."/>
            <person name="Finn R."/>
            <person name="Kale V."/>
            <person name="Holt S."/>
            <person name="Cochrane G."/>
            <person name="Meng A."/>
            <person name="Brown T."/>
            <person name="Cohen L."/>
        </authorList>
    </citation>
    <scope>NUCLEOTIDE SEQUENCE</scope>
    <source>
        <strain evidence="9">CCMP1661</strain>
    </source>
</reference>
<evidence type="ECO:0000256" key="6">
    <source>
        <dbReference type="ARBA" id="ARBA00023274"/>
    </source>
</evidence>
<accession>A0A7S2UWK4</accession>
<evidence type="ECO:0000256" key="1">
    <source>
        <dbReference type="ARBA" id="ARBA00004229"/>
    </source>
</evidence>
<feature type="region of interest" description="Disordered" evidence="7">
    <location>
        <begin position="134"/>
        <end position="158"/>
    </location>
</feature>
<dbReference type="EMBL" id="HBHR01002596">
    <property type="protein sequence ID" value="CAD9858611.1"/>
    <property type="molecule type" value="Transcribed_RNA"/>
</dbReference>
<dbReference type="Pfam" id="PF17136">
    <property type="entry name" value="ribosomal_L24"/>
    <property type="match status" value="1"/>
</dbReference>
<dbReference type="NCBIfam" id="TIGR01079">
    <property type="entry name" value="rplX_bact"/>
    <property type="match status" value="1"/>
</dbReference>
<dbReference type="InterPro" id="IPR003256">
    <property type="entry name" value="Ribosomal_uL24"/>
</dbReference>
<protein>
    <recommendedName>
        <fullName evidence="8">Large ribosomal subunit protein uL24 C-terminal domain-containing protein</fullName>
    </recommendedName>
</protein>
<proteinExistence type="inferred from homology"/>
<keyword evidence="6" id="KW-0687">Ribonucleoprotein</keyword>
<dbReference type="CDD" id="cd06089">
    <property type="entry name" value="KOW_RPL26"/>
    <property type="match status" value="1"/>
</dbReference>
<dbReference type="Gene3D" id="2.30.30.30">
    <property type="match status" value="1"/>
</dbReference>
<dbReference type="AlphaFoldDB" id="A0A7S2UWK4"/>
<evidence type="ECO:0000256" key="7">
    <source>
        <dbReference type="SAM" id="MobiDB-lite"/>
    </source>
</evidence>
<evidence type="ECO:0000256" key="2">
    <source>
        <dbReference type="ARBA" id="ARBA00010618"/>
    </source>
</evidence>
<dbReference type="GO" id="GO:0005840">
    <property type="term" value="C:ribosome"/>
    <property type="evidence" value="ECO:0007669"/>
    <property type="project" value="UniProtKB-KW"/>
</dbReference>
<gene>
    <name evidence="9" type="ORF">FJAP1339_LOCUS1129</name>
</gene>
<dbReference type="InterPro" id="IPR057264">
    <property type="entry name" value="Ribosomal_uL24_C"/>
</dbReference>
<name>A0A7S2UWK4_9STRA</name>
<comment type="similarity">
    <text evidence="2">Belongs to the universal ribosomal protein uL24 family.</text>
</comment>
<keyword evidence="5" id="KW-0689">Ribosomal protein</keyword>
<dbReference type="GO" id="GO:0003735">
    <property type="term" value="F:structural constituent of ribosome"/>
    <property type="evidence" value="ECO:0007669"/>
    <property type="project" value="InterPro"/>
</dbReference>
<evidence type="ECO:0000256" key="3">
    <source>
        <dbReference type="ARBA" id="ARBA00022528"/>
    </source>
</evidence>
<dbReference type="PANTHER" id="PTHR12903">
    <property type="entry name" value="MITOCHONDRIAL RIBOSOMAL PROTEIN L24"/>
    <property type="match status" value="1"/>
</dbReference>
<evidence type="ECO:0000256" key="5">
    <source>
        <dbReference type="ARBA" id="ARBA00022980"/>
    </source>
</evidence>
<dbReference type="InterPro" id="IPR041988">
    <property type="entry name" value="Ribosomal_uL24_KOW"/>
</dbReference>
<dbReference type="GO" id="GO:0009507">
    <property type="term" value="C:chloroplast"/>
    <property type="evidence" value="ECO:0007669"/>
    <property type="project" value="UniProtKB-SubCell"/>
</dbReference>
<dbReference type="InterPro" id="IPR008991">
    <property type="entry name" value="Translation_prot_SH3-like_sf"/>
</dbReference>
<dbReference type="GO" id="GO:0006412">
    <property type="term" value="P:translation"/>
    <property type="evidence" value="ECO:0007669"/>
    <property type="project" value="InterPro"/>
</dbReference>
<dbReference type="GO" id="GO:1990904">
    <property type="term" value="C:ribonucleoprotein complex"/>
    <property type="evidence" value="ECO:0007669"/>
    <property type="project" value="UniProtKB-KW"/>
</dbReference>
<evidence type="ECO:0000256" key="4">
    <source>
        <dbReference type="ARBA" id="ARBA00022640"/>
    </source>
</evidence>
<evidence type="ECO:0000259" key="8">
    <source>
        <dbReference type="Pfam" id="PF17136"/>
    </source>
</evidence>
<dbReference type="SUPFAM" id="SSF50104">
    <property type="entry name" value="Translation proteins SH3-like domain"/>
    <property type="match status" value="1"/>
</dbReference>
<evidence type="ECO:0000313" key="9">
    <source>
        <dbReference type="EMBL" id="CAD9858611.1"/>
    </source>
</evidence>
<comment type="subcellular location">
    <subcellularLocation>
        <location evidence="1">Plastid</location>
        <location evidence="1">Chloroplast</location>
    </subcellularLocation>
</comment>
<dbReference type="InterPro" id="IPR014722">
    <property type="entry name" value="Rib_uL2_dom2"/>
</dbReference>
<dbReference type="GO" id="GO:0003723">
    <property type="term" value="F:RNA binding"/>
    <property type="evidence" value="ECO:0007669"/>
    <property type="project" value="InterPro"/>
</dbReference>
<feature type="domain" description="Large ribosomal subunit protein uL24 C-terminal" evidence="8">
    <location>
        <begin position="89"/>
        <end position="133"/>
    </location>
</feature>
<keyword evidence="3" id="KW-0150">Chloroplast</keyword>
<organism evidence="9">
    <name type="scientific">Fibrocapsa japonica</name>
    <dbReference type="NCBI Taxonomy" id="94617"/>
    <lineage>
        <taxon>Eukaryota</taxon>
        <taxon>Sar</taxon>
        <taxon>Stramenopiles</taxon>
        <taxon>Ochrophyta</taxon>
        <taxon>Raphidophyceae</taxon>
        <taxon>Chattonellales</taxon>
        <taxon>Chattonellaceae</taxon>
        <taxon>Fibrocapsa</taxon>
    </lineage>
</organism>
<dbReference type="HAMAP" id="MF_01326_B">
    <property type="entry name" value="Ribosomal_uL24_B"/>
    <property type="match status" value="1"/>
</dbReference>
<keyword evidence="4" id="KW-0934">Plastid</keyword>
<sequence length="188" mass="20876">MSATMRYYEKGAQAMLQRLQPRAVIPIKNWNIFTGDKVAVISGKEEGKQGVVRRIRRTRNSVVVEGINFQKFPGSLEDAAPGKAPEDVYREAALHYSQLNLVDPITGEPTRVMWRYLEDGARVRISKKSGAVIPKPEGLGLRKKPRKTATGPRDTPPDDVLQVTFRGIGADGREIGLADYFQTLGVKN</sequence>